<sequence length="412" mass="43990">MSQPTTGEHLARLRRQTGLTQEQLAEQSGISVEVIRKLEQGARKAARLETLHALARALRVPTTALLGNTAEAAARAEPDHRPLSLAEIRRAVAPVRGLTGAALTTPASNPPPSDVLRARLRATDRAYQANDYASALAELPSLVLDVRTAVDLATDEDEPAANVLLARTLHLTGNLLIQLRAGDLAQTAFADALQAARRSGDQVVAATVIQGMCWLLMRQGRIAEAAELAVSTADQVEPRFSRAAPAELAAWGWLLLGAAASYARNNEPDTAAELVDAAAAAAVRMGERDPGGEHLMMVGGFDAGRVQMQRVENAAVAGDAGRALGLSASVPPGPTPVGSSWQRHRLDVAWAYAAQRQYGEATGVLLELRELAPAWLRHQRYARDIVKLISERRRRAMSAELADLASLVGYPL</sequence>
<feature type="domain" description="HTH cro/C1-type" evidence="2">
    <location>
        <begin position="10"/>
        <end position="65"/>
    </location>
</feature>
<organism evidence="3 4">
    <name type="scientific">Micromonospora globbae</name>
    <dbReference type="NCBI Taxonomy" id="1894969"/>
    <lineage>
        <taxon>Bacteria</taxon>
        <taxon>Bacillati</taxon>
        <taxon>Actinomycetota</taxon>
        <taxon>Actinomycetes</taxon>
        <taxon>Micromonosporales</taxon>
        <taxon>Micromonosporaceae</taxon>
        <taxon>Micromonospora</taxon>
    </lineage>
</organism>
<keyword evidence="1" id="KW-0238">DNA-binding</keyword>
<dbReference type="Gene3D" id="1.10.260.40">
    <property type="entry name" value="lambda repressor-like DNA-binding domains"/>
    <property type="match status" value="1"/>
</dbReference>
<name>A0A420EXN4_9ACTN</name>
<dbReference type="AlphaFoldDB" id="A0A420EXN4"/>
<dbReference type="OrthoDB" id="3420984at2"/>
<comment type="caution">
    <text evidence="3">The sequence shown here is derived from an EMBL/GenBank/DDBJ whole genome shotgun (WGS) entry which is preliminary data.</text>
</comment>
<dbReference type="GO" id="GO:0003677">
    <property type="term" value="F:DNA binding"/>
    <property type="evidence" value="ECO:0007669"/>
    <property type="project" value="UniProtKB-KW"/>
</dbReference>
<dbReference type="PANTHER" id="PTHR46797">
    <property type="entry name" value="HTH-TYPE TRANSCRIPTIONAL REGULATOR"/>
    <property type="match status" value="1"/>
</dbReference>
<dbReference type="InterPro" id="IPR001387">
    <property type="entry name" value="Cro/C1-type_HTH"/>
</dbReference>
<evidence type="ECO:0000259" key="2">
    <source>
        <dbReference type="PROSITE" id="PS50943"/>
    </source>
</evidence>
<dbReference type="InterPro" id="IPR010982">
    <property type="entry name" value="Lambda_DNA-bd_dom_sf"/>
</dbReference>
<dbReference type="SUPFAM" id="SSF47413">
    <property type="entry name" value="lambda repressor-like DNA-binding domains"/>
    <property type="match status" value="1"/>
</dbReference>
<proteinExistence type="predicted"/>
<reference evidence="3 4" key="1">
    <citation type="journal article" date="2018" name="Int. J. Syst. Evol. Microbiol.">
        <title>Micromonospora globbae sp. nov., an endophytic actinomycete isolated from roots of Globba winitii C. H. Wright.</title>
        <authorList>
            <person name="Kuncharoen N."/>
            <person name="Pittayakhajonwut P."/>
            <person name="Tanasupawat S."/>
        </authorList>
    </citation>
    <scope>NUCLEOTIDE SEQUENCE [LARGE SCALE GENOMIC DNA]</scope>
    <source>
        <strain evidence="3 4">WPS1-2</strain>
    </source>
</reference>
<dbReference type="Pfam" id="PF01381">
    <property type="entry name" value="HTH_3"/>
    <property type="match status" value="1"/>
</dbReference>
<dbReference type="GO" id="GO:0003700">
    <property type="term" value="F:DNA-binding transcription factor activity"/>
    <property type="evidence" value="ECO:0007669"/>
    <property type="project" value="TreeGrafter"/>
</dbReference>
<dbReference type="CDD" id="cd00093">
    <property type="entry name" value="HTH_XRE"/>
    <property type="match status" value="1"/>
</dbReference>
<dbReference type="SMART" id="SM00530">
    <property type="entry name" value="HTH_XRE"/>
    <property type="match status" value="1"/>
</dbReference>
<dbReference type="InterPro" id="IPR050807">
    <property type="entry name" value="TransReg_Diox_bact_type"/>
</dbReference>
<protein>
    <submittedName>
        <fullName evidence="3">XRE family transcriptional regulator</fullName>
    </submittedName>
</protein>
<dbReference type="PANTHER" id="PTHR46797:SF1">
    <property type="entry name" value="METHYLPHOSPHONATE SYNTHASE"/>
    <property type="match status" value="1"/>
</dbReference>
<dbReference type="RefSeq" id="WP_120330161.1">
    <property type="nucleotide sequence ID" value="NZ_RAQQ01000015.1"/>
</dbReference>
<evidence type="ECO:0000313" key="4">
    <source>
        <dbReference type="Proteomes" id="UP000285744"/>
    </source>
</evidence>
<dbReference type="Proteomes" id="UP000285744">
    <property type="component" value="Unassembled WGS sequence"/>
</dbReference>
<gene>
    <name evidence="3" type="ORF">D7I43_20490</name>
</gene>
<dbReference type="InterPro" id="IPR011990">
    <property type="entry name" value="TPR-like_helical_dom_sf"/>
</dbReference>
<dbReference type="SUPFAM" id="SSF48452">
    <property type="entry name" value="TPR-like"/>
    <property type="match status" value="1"/>
</dbReference>
<dbReference type="PROSITE" id="PS50943">
    <property type="entry name" value="HTH_CROC1"/>
    <property type="match status" value="1"/>
</dbReference>
<accession>A0A420EXN4</accession>
<dbReference type="EMBL" id="RAQQ01000015">
    <property type="protein sequence ID" value="RKF25453.1"/>
    <property type="molecule type" value="Genomic_DNA"/>
</dbReference>
<dbReference type="GO" id="GO:0005829">
    <property type="term" value="C:cytosol"/>
    <property type="evidence" value="ECO:0007669"/>
    <property type="project" value="TreeGrafter"/>
</dbReference>
<evidence type="ECO:0000256" key="1">
    <source>
        <dbReference type="ARBA" id="ARBA00023125"/>
    </source>
</evidence>
<evidence type="ECO:0000313" key="3">
    <source>
        <dbReference type="EMBL" id="RKF25453.1"/>
    </source>
</evidence>